<keyword evidence="5" id="KW-0805">Transcription regulation</keyword>
<gene>
    <name evidence="11" type="ORF">LOD99_1590</name>
</gene>
<dbReference type="GO" id="GO:0003677">
    <property type="term" value="F:DNA binding"/>
    <property type="evidence" value="ECO:0007669"/>
    <property type="project" value="UniProtKB-KW"/>
</dbReference>
<dbReference type="GO" id="GO:0008270">
    <property type="term" value="F:zinc ion binding"/>
    <property type="evidence" value="ECO:0007669"/>
    <property type="project" value="UniProtKB-KW"/>
</dbReference>
<evidence type="ECO:0000256" key="5">
    <source>
        <dbReference type="ARBA" id="ARBA00023015"/>
    </source>
</evidence>
<dbReference type="GO" id="GO:0046983">
    <property type="term" value="F:protein dimerization activity"/>
    <property type="evidence" value="ECO:0007669"/>
    <property type="project" value="InterPro"/>
</dbReference>
<dbReference type="SUPFAM" id="SSF57667">
    <property type="entry name" value="beta-beta-alpha zinc fingers"/>
    <property type="match status" value="1"/>
</dbReference>
<evidence type="ECO:0000256" key="4">
    <source>
        <dbReference type="ARBA" id="ARBA00022833"/>
    </source>
</evidence>
<dbReference type="GO" id="GO:0009791">
    <property type="term" value="P:post-embryonic development"/>
    <property type="evidence" value="ECO:0007669"/>
    <property type="project" value="UniProtKB-ARBA"/>
</dbReference>
<dbReference type="SUPFAM" id="SSF53098">
    <property type="entry name" value="Ribonuclease H-like"/>
    <property type="match status" value="1"/>
</dbReference>
<evidence type="ECO:0000256" key="9">
    <source>
        <dbReference type="PROSITE-ProRule" id="PRU00027"/>
    </source>
</evidence>
<comment type="caution">
    <text evidence="11">The sequence shown here is derived from an EMBL/GenBank/DDBJ whole genome shotgun (WGS) entry which is preliminary data.</text>
</comment>
<dbReference type="SUPFAM" id="SSF140996">
    <property type="entry name" value="Hermes dimerisation domain"/>
    <property type="match status" value="1"/>
</dbReference>
<dbReference type="InterPro" id="IPR003656">
    <property type="entry name" value="Znf_BED"/>
</dbReference>
<dbReference type="InterPro" id="IPR012337">
    <property type="entry name" value="RNaseH-like_sf"/>
</dbReference>
<dbReference type="Proteomes" id="UP001165289">
    <property type="component" value="Unassembled WGS sequence"/>
</dbReference>
<evidence type="ECO:0000256" key="2">
    <source>
        <dbReference type="ARBA" id="ARBA00022723"/>
    </source>
</evidence>
<dbReference type="InterPro" id="IPR052035">
    <property type="entry name" value="ZnF_BED_domain_contain"/>
</dbReference>
<dbReference type="SMART" id="SM00614">
    <property type="entry name" value="ZnF_BED"/>
    <property type="match status" value="1"/>
</dbReference>
<keyword evidence="8" id="KW-0539">Nucleus</keyword>
<dbReference type="GO" id="GO:0005634">
    <property type="term" value="C:nucleus"/>
    <property type="evidence" value="ECO:0007669"/>
    <property type="project" value="UniProtKB-SubCell"/>
</dbReference>
<comment type="subcellular location">
    <subcellularLocation>
        <location evidence="1">Nucleus</location>
    </subcellularLocation>
</comment>
<dbReference type="Pfam" id="PF05699">
    <property type="entry name" value="Dimer_Tnp_hAT"/>
    <property type="match status" value="1"/>
</dbReference>
<keyword evidence="2" id="KW-0479">Metal-binding</keyword>
<accession>A0AAV7K634</accession>
<dbReference type="EMBL" id="JAKMXF010000166">
    <property type="protein sequence ID" value="KAI6655856.1"/>
    <property type="molecule type" value="Genomic_DNA"/>
</dbReference>
<evidence type="ECO:0000259" key="10">
    <source>
        <dbReference type="PROSITE" id="PS50808"/>
    </source>
</evidence>
<dbReference type="AlphaFoldDB" id="A0AAV7K634"/>
<proteinExistence type="predicted"/>
<dbReference type="InterPro" id="IPR036236">
    <property type="entry name" value="Znf_C2H2_sf"/>
</dbReference>
<keyword evidence="6" id="KW-0238">DNA-binding</keyword>
<evidence type="ECO:0000313" key="11">
    <source>
        <dbReference type="EMBL" id="KAI6655856.1"/>
    </source>
</evidence>
<keyword evidence="4" id="KW-0862">Zinc</keyword>
<evidence type="ECO:0000256" key="3">
    <source>
        <dbReference type="ARBA" id="ARBA00022771"/>
    </source>
</evidence>
<evidence type="ECO:0000256" key="7">
    <source>
        <dbReference type="ARBA" id="ARBA00023163"/>
    </source>
</evidence>
<dbReference type="InterPro" id="IPR008906">
    <property type="entry name" value="HATC_C_dom"/>
</dbReference>
<feature type="domain" description="BED-type" evidence="10">
    <location>
        <begin position="2"/>
        <end position="59"/>
    </location>
</feature>
<dbReference type="PROSITE" id="PS50808">
    <property type="entry name" value="ZF_BED"/>
    <property type="match status" value="1"/>
</dbReference>
<keyword evidence="7" id="KW-0804">Transcription</keyword>
<keyword evidence="12" id="KW-1185">Reference proteome</keyword>
<dbReference type="PANTHER" id="PTHR46481">
    <property type="entry name" value="ZINC FINGER BED DOMAIN-CONTAINING PROTEIN 4"/>
    <property type="match status" value="1"/>
</dbReference>
<name>A0AAV7K634_9METZ</name>
<evidence type="ECO:0000256" key="6">
    <source>
        <dbReference type="ARBA" id="ARBA00023125"/>
    </source>
</evidence>
<evidence type="ECO:0000256" key="1">
    <source>
        <dbReference type="ARBA" id="ARBA00004123"/>
    </source>
</evidence>
<evidence type="ECO:0000313" key="12">
    <source>
        <dbReference type="Proteomes" id="UP001165289"/>
    </source>
</evidence>
<keyword evidence="3 9" id="KW-0863">Zinc-finger</keyword>
<sequence length="604" mass="68708">MASPSPVFSHFHALSETSASETHKARCKYCGFDVSIKGKSTSNLITHLKRKHPDVYQSLYSATPKSDSTQEISYFFEDTTVKKWRSTDRGKQEEITNAIVSFVADDLQALSVVESKAFRNVLQKAEPRYSMPSRKHLSTKLIPQRYQNIYADIVKLLSVSSQVCLTIDIWLNRQMRSYLGVTCHFIVDFKLQCAMLSCHRFRGSHTGERIIQLFEEIVTSFNISGKVDRVITDNASNMKKAFRLLEISCFEDDTAGEEDDHSNIDDLEIIETEGLLNQLEFHQIVPRHHACFDHTLQLVIKDALKNPGHIQRVLGKISKLISHVRHSSQACELFENDHKLQIANVTRWNSQLTMIKSLLDTSDENMKKLEYSVNFPVSETNTTKDLLEVLTPFQWATDLTQGGKKVTASVVLPIVRGLRTELAKLEKKFLSSFVATLKSSLDSRLSQYEEDLTFQLAAALDPRWKLAWCTPEESANLRKIIFRKVNEIAVDSTVCVITLPEQSPPPKRSALFNFIEVSPIYGTELGTNTIDKIEEYLNSPCLSEFTEPLIFWKNNQYKYEGLSKLACKYLQIPASSAPVERIFSIAGRIFVRTDVVYLTTYSKS</sequence>
<organism evidence="11 12">
    <name type="scientific">Oopsacas minuta</name>
    <dbReference type="NCBI Taxonomy" id="111878"/>
    <lineage>
        <taxon>Eukaryota</taxon>
        <taxon>Metazoa</taxon>
        <taxon>Porifera</taxon>
        <taxon>Hexactinellida</taxon>
        <taxon>Hexasterophora</taxon>
        <taxon>Lyssacinosida</taxon>
        <taxon>Leucopsacidae</taxon>
        <taxon>Oopsacas</taxon>
    </lineage>
</organism>
<dbReference type="Pfam" id="PF02892">
    <property type="entry name" value="zf-BED"/>
    <property type="match status" value="1"/>
</dbReference>
<evidence type="ECO:0000256" key="8">
    <source>
        <dbReference type="ARBA" id="ARBA00023242"/>
    </source>
</evidence>
<protein>
    <submittedName>
        <fullName evidence="11">Zinc finger BED domain-containing protein 4-like</fullName>
    </submittedName>
</protein>
<reference evidence="11 12" key="1">
    <citation type="journal article" date="2023" name="BMC Biol.">
        <title>The compact genome of the sponge Oopsacas minuta (Hexactinellida) is lacking key metazoan core genes.</title>
        <authorList>
            <person name="Santini S."/>
            <person name="Schenkelaars Q."/>
            <person name="Jourda C."/>
            <person name="Duchesne M."/>
            <person name="Belahbib H."/>
            <person name="Rocher C."/>
            <person name="Selva M."/>
            <person name="Riesgo A."/>
            <person name="Vervoort M."/>
            <person name="Leys S.P."/>
            <person name="Kodjabachian L."/>
            <person name="Le Bivic A."/>
            <person name="Borchiellini C."/>
            <person name="Claverie J.M."/>
            <person name="Renard E."/>
        </authorList>
    </citation>
    <scope>NUCLEOTIDE SEQUENCE [LARGE SCALE GENOMIC DNA]</scope>
    <source>
        <strain evidence="11">SPO-2</strain>
    </source>
</reference>
<dbReference type="PANTHER" id="PTHR46481:SF10">
    <property type="entry name" value="ZINC FINGER BED DOMAIN-CONTAINING PROTEIN 39"/>
    <property type="match status" value="1"/>
</dbReference>